<evidence type="ECO:0000256" key="1">
    <source>
        <dbReference type="ARBA" id="ARBA00023224"/>
    </source>
</evidence>
<evidence type="ECO:0000256" key="4">
    <source>
        <dbReference type="SAM" id="Phobius"/>
    </source>
</evidence>
<comment type="similarity">
    <text evidence="2">Belongs to the methyl-accepting chemotaxis (MCP) protein family.</text>
</comment>
<dbReference type="InterPro" id="IPR004089">
    <property type="entry name" value="MCPsignal_dom"/>
</dbReference>
<evidence type="ECO:0000313" key="7">
    <source>
        <dbReference type="EMBL" id="VCU09144.1"/>
    </source>
</evidence>
<feature type="domain" description="Methyl-accepting transducer" evidence="5">
    <location>
        <begin position="298"/>
        <end position="541"/>
    </location>
</feature>
<dbReference type="Proteomes" id="UP000289200">
    <property type="component" value="Unassembled WGS sequence"/>
</dbReference>
<dbReference type="Gene3D" id="1.10.287.950">
    <property type="entry name" value="Methyl-accepting chemotaxis protein"/>
    <property type="match status" value="1"/>
</dbReference>
<keyword evidence="4" id="KW-0472">Membrane</keyword>
<dbReference type="EMBL" id="UWOC01000141">
    <property type="protein sequence ID" value="VCU09144.1"/>
    <property type="molecule type" value="Genomic_DNA"/>
</dbReference>
<dbReference type="PRINTS" id="PR00260">
    <property type="entry name" value="CHEMTRNSDUCR"/>
</dbReference>
<dbReference type="Pfam" id="PF00015">
    <property type="entry name" value="MCPsignal"/>
    <property type="match status" value="1"/>
</dbReference>
<keyword evidence="8" id="KW-1185">Reference proteome</keyword>
<dbReference type="OrthoDB" id="7980437at2"/>
<dbReference type="SMART" id="SM00283">
    <property type="entry name" value="MA"/>
    <property type="match status" value="1"/>
</dbReference>
<dbReference type="InterPro" id="IPR004090">
    <property type="entry name" value="Chemotax_Me-accpt_rcpt"/>
</dbReference>
<sequence>MAVSDIRILYKILGCFALLSIITGGGVWYATSSMTEIDRNYSDLIERDVQGMKRMMQAEQRVFNFGRLSWRMIAETEVAQMEGTSREIAANQTGFAAEVADARKLLPAMTGQLDEAAALFDNIYRRDFTAIEKATLANRNAEASRLAEAMAVRTAELRRRMAAITAAVDKVVKARSDALTETTLSTARLSMIMVGGAFVLVLALAVGIIRFGITSPLARLVGDLKRLARGEEVEVAGTGRRDEIGEVAEAVQGVKLTFAEKARREAEEKAEAERRAVAERRTGMVRLADEFDRAVGQIVETVSSASNELEAAASSLTRTAETTQGLATTVAAASDQASSNVQSVASATNEMASSVGEIGRQVQESTRIAGEAVRQAEKTDVRIGELSQAAGRIGDVVKLITAIAEQTNLLALNATIEAARAGEAGKGFAVVAQEVKALAAQTGKATGEISTQIAGMQQATQDSVVAIKEIGGTIARIAEIATAIAAAVEQQGAATGEIARNVQQAARGTTEVADTIAGVNRGAAETGSASSQVLSSAQSLSRESARLKIEVARFLAGVRAA</sequence>
<name>A0A447CV93_9BRAD</name>
<feature type="transmembrane region" description="Helical" evidence="4">
    <location>
        <begin position="12"/>
        <end position="30"/>
    </location>
</feature>
<dbReference type="GO" id="GO:0006935">
    <property type="term" value="P:chemotaxis"/>
    <property type="evidence" value="ECO:0007669"/>
    <property type="project" value="InterPro"/>
</dbReference>
<feature type="transmembrane region" description="Helical" evidence="4">
    <location>
        <begin position="189"/>
        <end position="209"/>
    </location>
</feature>
<dbReference type="Gene3D" id="6.10.340.10">
    <property type="match status" value="1"/>
</dbReference>
<dbReference type="PROSITE" id="PS50111">
    <property type="entry name" value="CHEMOTAXIS_TRANSDUC_2"/>
    <property type="match status" value="1"/>
</dbReference>
<dbReference type="PROSITE" id="PS50885">
    <property type="entry name" value="HAMP"/>
    <property type="match status" value="1"/>
</dbReference>
<protein>
    <submittedName>
        <fullName evidence="7">Methyl-accepting chemotaxis protein CtpH</fullName>
    </submittedName>
</protein>
<dbReference type="GO" id="GO:0007165">
    <property type="term" value="P:signal transduction"/>
    <property type="evidence" value="ECO:0007669"/>
    <property type="project" value="UniProtKB-KW"/>
</dbReference>
<dbReference type="PANTHER" id="PTHR32089">
    <property type="entry name" value="METHYL-ACCEPTING CHEMOTAXIS PROTEIN MCPB"/>
    <property type="match status" value="1"/>
</dbReference>
<dbReference type="GO" id="GO:0004888">
    <property type="term" value="F:transmembrane signaling receptor activity"/>
    <property type="evidence" value="ECO:0007669"/>
    <property type="project" value="InterPro"/>
</dbReference>
<keyword evidence="1 3" id="KW-0807">Transducer</keyword>
<dbReference type="SUPFAM" id="SSF58104">
    <property type="entry name" value="Methyl-accepting chemotaxis protein (MCP) signaling domain"/>
    <property type="match status" value="1"/>
</dbReference>
<gene>
    <name evidence="7" type="primary">ctpH</name>
    <name evidence="7" type="ORF">RHODGE_RHODGE_02317</name>
</gene>
<comment type="caution">
    <text evidence="7">The sequence shown here is derived from an EMBL/GenBank/DDBJ whole genome shotgun (WGS) entry which is preliminary data.</text>
</comment>
<organism evidence="7 8">
    <name type="scientific">Rhodoplanes serenus</name>
    <dbReference type="NCBI Taxonomy" id="200615"/>
    <lineage>
        <taxon>Bacteria</taxon>
        <taxon>Pseudomonadati</taxon>
        <taxon>Pseudomonadota</taxon>
        <taxon>Alphaproteobacteria</taxon>
        <taxon>Hyphomicrobiales</taxon>
        <taxon>Nitrobacteraceae</taxon>
        <taxon>Rhodoplanes</taxon>
    </lineage>
</organism>
<evidence type="ECO:0000259" key="5">
    <source>
        <dbReference type="PROSITE" id="PS50111"/>
    </source>
</evidence>
<dbReference type="RefSeq" id="WP_129609094.1">
    <property type="nucleotide sequence ID" value="NZ_UWOC01000141.1"/>
</dbReference>
<evidence type="ECO:0000313" key="8">
    <source>
        <dbReference type="Proteomes" id="UP000289200"/>
    </source>
</evidence>
<accession>A0A447CV93</accession>
<reference evidence="8" key="1">
    <citation type="submission" date="2018-10" db="EMBL/GenBank/DDBJ databases">
        <authorList>
            <person name="Peiro R."/>
            <person name="Begona"/>
            <person name="Cbmso G."/>
            <person name="Lopez M."/>
            <person name="Gonzalez S."/>
            <person name="Sacristan E."/>
            <person name="Castillo E."/>
        </authorList>
    </citation>
    <scope>NUCLEOTIDE SEQUENCE [LARGE SCALE GENOMIC DNA]</scope>
</reference>
<evidence type="ECO:0000256" key="3">
    <source>
        <dbReference type="PROSITE-ProRule" id="PRU00284"/>
    </source>
</evidence>
<evidence type="ECO:0000259" key="6">
    <source>
        <dbReference type="PROSITE" id="PS50885"/>
    </source>
</evidence>
<dbReference type="InterPro" id="IPR003660">
    <property type="entry name" value="HAMP_dom"/>
</dbReference>
<dbReference type="AlphaFoldDB" id="A0A447CV93"/>
<keyword evidence="4" id="KW-1133">Transmembrane helix</keyword>
<dbReference type="GO" id="GO:0016020">
    <property type="term" value="C:membrane"/>
    <property type="evidence" value="ECO:0007669"/>
    <property type="project" value="InterPro"/>
</dbReference>
<dbReference type="PANTHER" id="PTHR32089:SF112">
    <property type="entry name" value="LYSOZYME-LIKE PROTEIN-RELATED"/>
    <property type="match status" value="1"/>
</dbReference>
<keyword evidence="4" id="KW-0812">Transmembrane</keyword>
<feature type="domain" description="HAMP" evidence="6">
    <location>
        <begin position="211"/>
        <end position="263"/>
    </location>
</feature>
<evidence type="ECO:0000256" key="2">
    <source>
        <dbReference type="ARBA" id="ARBA00029447"/>
    </source>
</evidence>
<proteinExistence type="inferred from homology"/>